<organism evidence="2 3">
    <name type="scientific">Peribacillus simplex</name>
    <dbReference type="NCBI Taxonomy" id="1478"/>
    <lineage>
        <taxon>Bacteria</taxon>
        <taxon>Bacillati</taxon>
        <taxon>Bacillota</taxon>
        <taxon>Bacilli</taxon>
        <taxon>Bacillales</taxon>
        <taxon>Bacillaceae</taxon>
        <taxon>Peribacillus</taxon>
    </lineage>
</organism>
<dbReference type="Proteomes" id="UP000185829">
    <property type="component" value="Unassembled WGS sequence"/>
</dbReference>
<feature type="transmembrane region" description="Helical" evidence="1">
    <location>
        <begin position="78"/>
        <end position="105"/>
    </location>
</feature>
<keyword evidence="1" id="KW-0472">Membrane</keyword>
<keyword evidence="1" id="KW-0812">Transmembrane</keyword>
<dbReference type="PANTHER" id="PTHR34821:SF2">
    <property type="entry name" value="INNER MEMBRANE PROTEIN YDCZ"/>
    <property type="match status" value="1"/>
</dbReference>
<evidence type="ECO:0000313" key="3">
    <source>
        <dbReference type="Proteomes" id="UP000185829"/>
    </source>
</evidence>
<dbReference type="Pfam" id="PF04657">
    <property type="entry name" value="DMT_YdcZ"/>
    <property type="match status" value="1"/>
</dbReference>
<dbReference type="RefSeq" id="WP_076372413.1">
    <property type="nucleotide sequence ID" value="NZ_FTMX01000012.1"/>
</dbReference>
<feature type="transmembrane region" description="Helical" evidence="1">
    <location>
        <begin position="36"/>
        <end position="57"/>
    </location>
</feature>
<proteinExistence type="predicted"/>
<dbReference type="PANTHER" id="PTHR34821">
    <property type="entry name" value="INNER MEMBRANE PROTEIN YDCZ"/>
    <property type="match status" value="1"/>
</dbReference>
<dbReference type="GO" id="GO:0005886">
    <property type="term" value="C:plasma membrane"/>
    <property type="evidence" value="ECO:0007669"/>
    <property type="project" value="TreeGrafter"/>
</dbReference>
<evidence type="ECO:0000256" key="1">
    <source>
        <dbReference type="SAM" id="Phobius"/>
    </source>
</evidence>
<protein>
    <submittedName>
        <fullName evidence="2">Transporter family-2 protein</fullName>
    </submittedName>
</protein>
<accession>A0A9X8REB1</accession>
<comment type="caution">
    <text evidence="2">The sequence shown here is derived from an EMBL/GenBank/DDBJ whole genome shotgun (WGS) entry which is preliminary data.</text>
</comment>
<reference evidence="2 3" key="1">
    <citation type="submission" date="2017-01" db="EMBL/GenBank/DDBJ databases">
        <authorList>
            <person name="Varghese N."/>
            <person name="Submissions S."/>
        </authorList>
    </citation>
    <scope>NUCLEOTIDE SEQUENCE [LARGE SCALE GENOMIC DNA]</scope>
    <source>
        <strain evidence="2 3">RUG2-6</strain>
    </source>
</reference>
<evidence type="ECO:0000313" key="2">
    <source>
        <dbReference type="EMBL" id="SIS07778.1"/>
    </source>
</evidence>
<dbReference type="EMBL" id="FTMX01000012">
    <property type="protein sequence ID" value="SIS07778.1"/>
    <property type="molecule type" value="Genomic_DNA"/>
</dbReference>
<sequence length="142" mass="15238">MKVLFYFLALVAGASLSIEGAIGGTLGRNIGAIETTLFMFTIGFMTILLITLFFGKGDLSQVFKVPKWKLLGGSLGSFYNLMLVISVPIIGVGISVIAALAGQIVMSTMIEHHGWLRSSKIKFNKNKGIAIVLIAVSLYLVN</sequence>
<dbReference type="AlphaFoldDB" id="A0A9X8REB1"/>
<dbReference type="InterPro" id="IPR006750">
    <property type="entry name" value="YdcZ"/>
</dbReference>
<gene>
    <name evidence="2" type="ORF">SAMN05878482_11228</name>
</gene>
<name>A0A9X8REB1_9BACI</name>
<keyword evidence="1" id="KW-1133">Transmembrane helix</keyword>